<accession>A0A2L1UBV4</accession>
<dbReference type="Pfam" id="PF02679">
    <property type="entry name" value="ComA"/>
    <property type="match status" value="1"/>
</dbReference>
<dbReference type="RefSeq" id="WP_023485524.1">
    <property type="nucleotide sequence ID" value="NZ_CP019655.1"/>
</dbReference>
<dbReference type="InterPro" id="IPR013785">
    <property type="entry name" value="Aldolase_TIM"/>
</dbReference>
<dbReference type="GeneID" id="64218236"/>
<gene>
    <name evidence="2" type="primary">comA</name>
    <name evidence="2" type="ORF">ERICIII_01451</name>
    <name evidence="3" type="ORF">ERICV_01469</name>
</gene>
<dbReference type="SUPFAM" id="SSF102110">
    <property type="entry name" value="(2r)-phospho-3-sulfolactate synthase ComA"/>
    <property type="match status" value="1"/>
</dbReference>
<dbReference type="Gene3D" id="3.20.20.70">
    <property type="entry name" value="Aldolase class I"/>
    <property type="match status" value="1"/>
</dbReference>
<dbReference type="EMBL" id="CP019655">
    <property type="protein sequence ID" value="AVF25640.1"/>
    <property type="molecule type" value="Genomic_DNA"/>
</dbReference>
<organism evidence="2 4">
    <name type="scientific">Paenibacillus larvae subsp. larvae</name>
    <dbReference type="NCBI Taxonomy" id="147375"/>
    <lineage>
        <taxon>Bacteria</taxon>
        <taxon>Bacillati</taxon>
        <taxon>Bacillota</taxon>
        <taxon>Bacilli</taxon>
        <taxon>Bacillales</taxon>
        <taxon>Paenibacillaceae</taxon>
        <taxon>Paenibacillus</taxon>
    </lineage>
</organism>
<evidence type="ECO:0000313" key="2">
    <source>
        <dbReference type="EMBL" id="AVF25640.1"/>
    </source>
</evidence>
<dbReference type="InterPro" id="IPR036112">
    <property type="entry name" value="ComA_synth_sf"/>
</dbReference>
<evidence type="ECO:0000256" key="1">
    <source>
        <dbReference type="ARBA" id="ARBA00010424"/>
    </source>
</evidence>
<evidence type="ECO:0000313" key="5">
    <source>
        <dbReference type="Proteomes" id="UP000464330"/>
    </source>
</evidence>
<dbReference type="InterPro" id="IPR003830">
    <property type="entry name" value="ComA_synth"/>
</dbReference>
<dbReference type="EC" id="4.4.1.19" evidence="2"/>
<dbReference type="Proteomes" id="UP000239833">
    <property type="component" value="Chromosome"/>
</dbReference>
<protein>
    <submittedName>
        <fullName evidence="2">Phosphosulfolactate synthase ComA</fullName>
        <ecNumber evidence="2">4.4.1.19</ecNumber>
    </submittedName>
</protein>
<accession>A0A8B6WXP6</accession>
<dbReference type="PANTHER" id="PTHR48413:SF1">
    <property type="entry name" value="PROTEIN HEAT-STRESS-ASSOCIATED 32"/>
    <property type="match status" value="1"/>
</dbReference>
<accession>A0A6C0QQN7</accession>
<dbReference type="EMBL" id="CP019717">
    <property type="protein sequence ID" value="QHZ50628.1"/>
    <property type="molecule type" value="Genomic_DNA"/>
</dbReference>
<proteinExistence type="inferred from homology"/>
<dbReference type="GO" id="GO:0043817">
    <property type="term" value="F:phosphosulfolactate synthase activity"/>
    <property type="evidence" value="ECO:0007669"/>
    <property type="project" value="UniProtKB-EC"/>
</dbReference>
<reference evidence="4" key="1">
    <citation type="submission" date="2017-02" db="EMBL/GenBank/DDBJ databases">
        <title>Delineation of Paenibacillus larvae strains originating from foulbrood outbreaks.</title>
        <authorList>
            <person name="Beims H."/>
            <person name="Bunk B."/>
            <person name="Sproeer C."/>
            <person name="Mohr K.I."/>
            <person name="Pradella S."/>
            <person name="Guenther G."/>
            <person name="Rohde M."/>
            <person name="von der Ohe W."/>
            <person name="Steinert M."/>
        </authorList>
    </citation>
    <scope>NUCLEOTIDE SEQUENCE [LARGE SCALE GENOMIC DNA]</scope>
    <source>
        <strain evidence="4">Eric_III</strain>
    </source>
</reference>
<name>A0A2L1UBV4_9BACL</name>
<reference evidence="2 5" key="2">
    <citation type="journal article" date="2020" name="Int. J. Med. Microbiol.">
        <title>Discovery of Paenibacillus larvae ERIC V: Phenotypic and genomic comparison to genotypes ERIC I-IV reveal different inventories of virulence factors which correlate with epidemiological prevalences of American Foulbrood.</title>
        <authorList>
            <person name="Beims H."/>
            <person name="Bunk B."/>
            <person name="Erler S."/>
            <person name="Mohr K.I."/>
            <person name="Sproer C."/>
            <person name="Pradella S."/>
            <person name="Gunther G."/>
            <person name="Rohde M."/>
            <person name="von der Ohe W."/>
            <person name="Steinert M."/>
        </authorList>
    </citation>
    <scope>NUCLEOTIDE SEQUENCE</scope>
    <source>
        <strain evidence="2">Eric_III</strain>
        <strain evidence="3">Eric_V</strain>
    </source>
</reference>
<dbReference type="AlphaFoldDB" id="A0A2L1UBV4"/>
<keyword evidence="2" id="KW-0456">Lyase</keyword>
<dbReference type="PANTHER" id="PTHR48413">
    <property type="match status" value="1"/>
</dbReference>
<dbReference type="Proteomes" id="UP000464330">
    <property type="component" value="Chromosome"/>
</dbReference>
<sequence length="279" mass="31285">MNNPTTEVFWEDKIMDPTGRRENKPRQRGRTMIIDKGLGLRAFEDLLETAGEYIDMIKLGFGTAALYPREVLQKKIHLAQSANTCIFPGGTYLERAVHQQMADSFLKTASELGFTGIEVSDGTTTLSRSRRSELIIQGLDYGFSVFTEYGKKGWGSSIQLEELIETVMIDMEMGAELVTIEARESGVGVGIFDEKGICKDNELEQVLAALPRSDILLWEAPQKDQQVHLLKMLGPDIHLGNIPPQEVIPLETLRRGLRSDTFFQAEIWRAIEGSVVHEN</sequence>
<evidence type="ECO:0000313" key="4">
    <source>
        <dbReference type="Proteomes" id="UP000239833"/>
    </source>
</evidence>
<evidence type="ECO:0000313" key="3">
    <source>
        <dbReference type="EMBL" id="QHZ50628.1"/>
    </source>
</evidence>
<comment type="similarity">
    <text evidence="1">Belongs to the phosphosulfolactate synthase family.</text>
</comment>